<dbReference type="InterPro" id="IPR000873">
    <property type="entry name" value="AMP-dep_synth/lig_dom"/>
</dbReference>
<dbReference type="NCBIfam" id="NF004837">
    <property type="entry name" value="PRK06187.1"/>
    <property type="match status" value="1"/>
</dbReference>
<dbReference type="PANTHER" id="PTHR43859">
    <property type="entry name" value="ACYL-ACTIVATING ENZYME"/>
    <property type="match status" value="1"/>
</dbReference>
<evidence type="ECO:0000259" key="6">
    <source>
        <dbReference type="Pfam" id="PF13193"/>
    </source>
</evidence>
<dbReference type="SUPFAM" id="SSF56801">
    <property type="entry name" value="Acetyl-CoA synthetase-like"/>
    <property type="match status" value="1"/>
</dbReference>
<protein>
    <recommendedName>
        <fullName evidence="9">AMP-dependent synthetase/ligase domain-containing protein</fullName>
    </recommendedName>
</protein>
<feature type="domain" description="AMP-dependent synthetase/ligase" evidence="5">
    <location>
        <begin position="31"/>
        <end position="406"/>
    </location>
</feature>
<keyword evidence="2" id="KW-0436">Ligase</keyword>
<dbReference type="InterPro" id="IPR045851">
    <property type="entry name" value="AMP-bd_C_sf"/>
</dbReference>
<evidence type="ECO:0000313" key="8">
    <source>
        <dbReference type="Proteomes" id="UP000256970"/>
    </source>
</evidence>
<feature type="domain" description="AMP-binding enzyme C-terminal" evidence="6">
    <location>
        <begin position="456"/>
        <end position="535"/>
    </location>
</feature>
<proteinExistence type="inferred from homology"/>
<keyword evidence="3" id="KW-0276">Fatty acid metabolism</keyword>
<evidence type="ECO:0000256" key="2">
    <source>
        <dbReference type="ARBA" id="ARBA00022598"/>
    </source>
</evidence>
<dbReference type="GO" id="GO:0016874">
    <property type="term" value="F:ligase activity"/>
    <property type="evidence" value="ECO:0007669"/>
    <property type="project" value="UniProtKB-KW"/>
</dbReference>
<dbReference type="GO" id="GO:0006631">
    <property type="term" value="P:fatty acid metabolic process"/>
    <property type="evidence" value="ECO:0007669"/>
    <property type="project" value="UniProtKB-KW"/>
</dbReference>
<dbReference type="PANTHER" id="PTHR43859:SF4">
    <property type="entry name" value="BUTANOATE--COA LIGASE AAE1-RELATED"/>
    <property type="match status" value="1"/>
</dbReference>
<evidence type="ECO:0000259" key="5">
    <source>
        <dbReference type="Pfam" id="PF00501"/>
    </source>
</evidence>
<evidence type="ECO:0008006" key="9">
    <source>
        <dbReference type="Google" id="ProtNLM"/>
    </source>
</evidence>
<dbReference type="Gene3D" id="3.40.50.12780">
    <property type="entry name" value="N-terminal domain of ligase-like"/>
    <property type="match status" value="1"/>
</dbReference>
<comment type="similarity">
    <text evidence="1">Belongs to the ATP-dependent AMP-binding enzyme family.</text>
</comment>
<sequence length="559" mass="61235">MEGRMQDWPLIVSRVLEYAARWHPAQEIVCRTVEGPVIISSYADLARRARLCALALQCLGIRHGDVVGTLAWNTTRHLESWYGIMGIGAVCHTLNPRLSDSDIAYIADHGQDRIIFADTTFLPILGRIWQQLPLLEAVVVLTDRQHMPAPSPDLPPKLLCYEQLLDAATPQLSSFAWPELDENTPCGLCYTSGTTGNPKGVRYSHRSNFLHSFIVTQPDALCIGAENSMLMVVPMFHANSWGVNFAAPMVGCRLVLPGPALDGASMYHMIEAYKVDVTAMVPTVVVGLLQHLAAHNTSLRSLRRLVIGGAAAPRSMIETLERSGIEVRHMWGMTELSPVGSIGLPTGPQLAEGMSDDDLLDRKACQGRPHVLCDMRLVDDSGEVLPHDGSAVGDLQVRGPIVVQQYHRHEQRTVDAERWFSTGDVASIDQHGTMKISDRSKDVVKSGGEWISSIALENTAAGHPKVLEAAVIAIPDERWGERPLLIVVPQPHAGDSEALRLEVLQYMASHPQVAKFARPDDVVVLPEIPHTATGKVSKLTLRKMFEGYKPRPAGGLSKL</sequence>
<dbReference type="Pfam" id="PF00501">
    <property type="entry name" value="AMP-binding"/>
    <property type="match status" value="1"/>
</dbReference>
<gene>
    <name evidence="7" type="ORF">BQ4739_LOCUS18343</name>
</gene>
<dbReference type="AlphaFoldDB" id="A0A383WL87"/>
<dbReference type="Pfam" id="PF13193">
    <property type="entry name" value="AMP-binding_C"/>
    <property type="match status" value="1"/>
</dbReference>
<dbReference type="InterPro" id="IPR020845">
    <property type="entry name" value="AMP-binding_CS"/>
</dbReference>
<dbReference type="Gene3D" id="3.30.300.30">
    <property type="match status" value="1"/>
</dbReference>
<name>A0A383WL87_TETOB</name>
<dbReference type="CDD" id="cd12119">
    <property type="entry name" value="ttLC_FACS_AlkK_like"/>
    <property type="match status" value="1"/>
</dbReference>
<dbReference type="PROSITE" id="PS00455">
    <property type="entry name" value="AMP_BINDING"/>
    <property type="match status" value="1"/>
</dbReference>
<evidence type="ECO:0000313" key="7">
    <source>
        <dbReference type="EMBL" id="SZX78013.1"/>
    </source>
</evidence>
<dbReference type="InterPro" id="IPR025110">
    <property type="entry name" value="AMP-bd_C"/>
</dbReference>
<evidence type="ECO:0000256" key="1">
    <source>
        <dbReference type="ARBA" id="ARBA00006432"/>
    </source>
</evidence>
<dbReference type="Proteomes" id="UP000256970">
    <property type="component" value="Unassembled WGS sequence"/>
</dbReference>
<dbReference type="InterPro" id="IPR042099">
    <property type="entry name" value="ANL_N_sf"/>
</dbReference>
<keyword evidence="8" id="KW-1185">Reference proteome</keyword>
<dbReference type="EMBL" id="FNXT01001300">
    <property type="protein sequence ID" value="SZX78013.1"/>
    <property type="molecule type" value="Genomic_DNA"/>
</dbReference>
<keyword evidence="4" id="KW-0443">Lipid metabolism</keyword>
<reference evidence="7 8" key="1">
    <citation type="submission" date="2016-10" db="EMBL/GenBank/DDBJ databases">
        <authorList>
            <person name="Cai Z."/>
        </authorList>
    </citation>
    <scope>NUCLEOTIDE SEQUENCE [LARGE SCALE GENOMIC DNA]</scope>
</reference>
<accession>A0A383WL87</accession>
<evidence type="ECO:0000256" key="4">
    <source>
        <dbReference type="ARBA" id="ARBA00023098"/>
    </source>
</evidence>
<evidence type="ECO:0000256" key="3">
    <source>
        <dbReference type="ARBA" id="ARBA00022832"/>
    </source>
</evidence>
<organism evidence="7 8">
    <name type="scientific">Tetradesmus obliquus</name>
    <name type="common">Green alga</name>
    <name type="synonym">Acutodesmus obliquus</name>
    <dbReference type="NCBI Taxonomy" id="3088"/>
    <lineage>
        <taxon>Eukaryota</taxon>
        <taxon>Viridiplantae</taxon>
        <taxon>Chlorophyta</taxon>
        <taxon>core chlorophytes</taxon>
        <taxon>Chlorophyceae</taxon>
        <taxon>CS clade</taxon>
        <taxon>Sphaeropleales</taxon>
        <taxon>Scenedesmaceae</taxon>
        <taxon>Tetradesmus</taxon>
    </lineage>
</organism>
<dbReference type="STRING" id="3088.A0A383WL87"/>